<keyword evidence="2" id="KW-1185">Reference proteome</keyword>
<protein>
    <submittedName>
        <fullName evidence="1">Uncharacterized protein</fullName>
    </submittedName>
</protein>
<sequence length="260" mass="30238">MRFTKPPILLPVAIPTKSPFADIGPRVLNHAQFKKPSPNLTQWPQRPSDIKGIDANASMWLRQKQVNSSVPILAKNDWFMLQFYPASHPLSKYRKSLVALTFTMIPGARFDDKELDKRLSQYKGKFQSDVYFKSSLRPCDTAWGRTTFKKLSRDAMFEALSKLDKRQQSMVSGVWRIQYYAHPVGDSSRRRFFEEWQQAVRKAVLVKFQQKVNDIKPINKKPPYVSTLDAKIPHSVRLPYYTDFSKSKPKSRPKKRNTQD</sequence>
<dbReference type="Proteomes" id="UP000449547">
    <property type="component" value="Unassembled WGS sequence"/>
</dbReference>
<organism evidence="1 2">
    <name type="scientific">Diutina rugosa</name>
    <name type="common">Yeast</name>
    <name type="synonym">Candida rugosa</name>
    <dbReference type="NCBI Taxonomy" id="5481"/>
    <lineage>
        <taxon>Eukaryota</taxon>
        <taxon>Fungi</taxon>
        <taxon>Dikarya</taxon>
        <taxon>Ascomycota</taxon>
        <taxon>Saccharomycotina</taxon>
        <taxon>Pichiomycetes</taxon>
        <taxon>Debaryomycetaceae</taxon>
        <taxon>Diutina</taxon>
    </lineage>
</organism>
<accession>A0A642UQM6</accession>
<gene>
    <name evidence="1" type="ORF">DIURU_002340</name>
</gene>
<proteinExistence type="predicted"/>
<dbReference type="GeneID" id="54780991"/>
<reference evidence="1 2" key="1">
    <citation type="submission" date="2019-07" db="EMBL/GenBank/DDBJ databases">
        <title>Genome assembly of two rare yeast pathogens: Diutina rugosa and Trichomonascus ciferrii.</title>
        <authorList>
            <person name="Mixao V."/>
            <person name="Saus E."/>
            <person name="Hansen A."/>
            <person name="Lass-Flor C."/>
            <person name="Gabaldon T."/>
        </authorList>
    </citation>
    <scope>NUCLEOTIDE SEQUENCE [LARGE SCALE GENOMIC DNA]</scope>
    <source>
        <strain evidence="1 2">CBS 613</strain>
    </source>
</reference>
<comment type="caution">
    <text evidence="1">The sequence shown here is derived from an EMBL/GenBank/DDBJ whole genome shotgun (WGS) entry which is preliminary data.</text>
</comment>
<evidence type="ECO:0000313" key="2">
    <source>
        <dbReference type="Proteomes" id="UP000449547"/>
    </source>
</evidence>
<evidence type="ECO:0000313" key="1">
    <source>
        <dbReference type="EMBL" id="KAA8903454.1"/>
    </source>
</evidence>
<name>A0A642UQM6_DIURU</name>
<dbReference type="RefSeq" id="XP_034012756.1">
    <property type="nucleotide sequence ID" value="XM_034154981.1"/>
</dbReference>
<dbReference type="VEuPathDB" id="FungiDB:DIURU_002340"/>
<dbReference type="AlphaFoldDB" id="A0A642UQM6"/>
<dbReference type="EMBL" id="SWFT01000067">
    <property type="protein sequence ID" value="KAA8903454.1"/>
    <property type="molecule type" value="Genomic_DNA"/>
</dbReference>